<organism evidence="21 22">
    <name type="scientific">Astatotilapia calliptera</name>
    <name type="common">Eastern happy</name>
    <name type="synonym">Chromis callipterus</name>
    <dbReference type="NCBI Taxonomy" id="8154"/>
    <lineage>
        <taxon>Eukaryota</taxon>
        <taxon>Metazoa</taxon>
        <taxon>Chordata</taxon>
        <taxon>Craniata</taxon>
        <taxon>Vertebrata</taxon>
        <taxon>Euteleostomi</taxon>
        <taxon>Actinopterygii</taxon>
        <taxon>Neopterygii</taxon>
        <taxon>Teleostei</taxon>
        <taxon>Neoteleostei</taxon>
        <taxon>Acanthomorphata</taxon>
        <taxon>Ovalentaria</taxon>
        <taxon>Cichlomorphae</taxon>
        <taxon>Cichliformes</taxon>
        <taxon>Cichlidae</taxon>
        <taxon>African cichlids</taxon>
        <taxon>Pseudocrenilabrinae</taxon>
        <taxon>Haplochromini</taxon>
        <taxon>Astatotilapia</taxon>
    </lineage>
</organism>
<dbReference type="GO" id="GO:0016558">
    <property type="term" value="P:protein import into peroxisome matrix"/>
    <property type="evidence" value="ECO:0007669"/>
    <property type="project" value="TreeGrafter"/>
</dbReference>
<dbReference type="Pfam" id="PF00004">
    <property type="entry name" value="AAA"/>
    <property type="match status" value="2"/>
</dbReference>
<keyword evidence="18" id="KW-0175">Coiled coil</keyword>
<dbReference type="InterPro" id="IPR050168">
    <property type="entry name" value="AAA_ATPase_domain"/>
</dbReference>
<keyword evidence="22" id="KW-1185">Reference proteome</keyword>
<evidence type="ECO:0000256" key="9">
    <source>
        <dbReference type="ARBA" id="ARBA00022840"/>
    </source>
</evidence>
<reference evidence="21" key="4">
    <citation type="submission" date="2025-09" db="UniProtKB">
        <authorList>
            <consortium name="Ensembl"/>
        </authorList>
    </citation>
    <scope>IDENTIFICATION</scope>
</reference>
<dbReference type="Ensembl" id="ENSACLT00000074748.1">
    <property type="protein sequence ID" value="ENSACLP00000083046.1"/>
    <property type="gene ID" value="ENSACLG00000019864.2"/>
</dbReference>
<feature type="domain" description="AAA+ ATPase" evidence="20">
    <location>
        <begin position="554"/>
        <end position="730"/>
    </location>
</feature>
<dbReference type="Pfam" id="PF09262">
    <property type="entry name" value="PEX-1N"/>
    <property type="match status" value="1"/>
</dbReference>
<evidence type="ECO:0000256" key="14">
    <source>
        <dbReference type="ARBA" id="ARBA00034532"/>
    </source>
</evidence>
<dbReference type="GO" id="GO:0005524">
    <property type="term" value="F:ATP binding"/>
    <property type="evidence" value="ECO:0007669"/>
    <property type="project" value="UniProtKB-KW"/>
</dbReference>
<feature type="compositionally biased region" description="Basic and acidic residues" evidence="19">
    <location>
        <begin position="320"/>
        <end position="333"/>
    </location>
</feature>
<dbReference type="SMART" id="SM00382">
    <property type="entry name" value="AAA"/>
    <property type="match status" value="2"/>
</dbReference>
<feature type="region of interest" description="Disordered" evidence="19">
    <location>
        <begin position="186"/>
        <end position="228"/>
    </location>
</feature>
<keyword evidence="6" id="KW-0677">Repeat</keyword>
<dbReference type="SUPFAM" id="SSF54585">
    <property type="entry name" value="Cdc48 domain 2-like"/>
    <property type="match status" value="1"/>
</dbReference>
<feature type="compositionally biased region" description="Low complexity" evidence="19">
    <location>
        <begin position="211"/>
        <end position="227"/>
    </location>
</feature>
<dbReference type="GO" id="GO:0005778">
    <property type="term" value="C:peroxisomal membrane"/>
    <property type="evidence" value="ECO:0007669"/>
    <property type="project" value="UniProtKB-SubCell"/>
</dbReference>
<evidence type="ECO:0000256" key="18">
    <source>
        <dbReference type="SAM" id="Coils"/>
    </source>
</evidence>
<comment type="subunit">
    <text evidence="17">Interacts with PEX6; forming the PEX1-PEX6 AAA ATPase complex, which is composed of a heterohexamer formed by a trimer of PEX1-PEX6 dimers.</text>
</comment>
<dbReference type="SUPFAM" id="SSF52540">
    <property type="entry name" value="P-loop containing nucleoside triphosphate hydrolases"/>
    <property type="match status" value="2"/>
</dbReference>
<dbReference type="InterPro" id="IPR003593">
    <property type="entry name" value="AAA+_ATPase"/>
</dbReference>
<dbReference type="PANTHER" id="PTHR23077:SF12">
    <property type="entry name" value="PEROXISOMAL ATPASE PEX1"/>
    <property type="match status" value="1"/>
</dbReference>
<dbReference type="CDD" id="cd19526">
    <property type="entry name" value="RecA-like_PEX1_r2"/>
    <property type="match status" value="1"/>
</dbReference>
<dbReference type="FunFam" id="1.10.8.60:FF:000105">
    <property type="entry name" value="PeRoXisome assembly factor"/>
    <property type="match status" value="1"/>
</dbReference>
<dbReference type="AlphaFoldDB" id="A0AAX7W283"/>
<evidence type="ECO:0000256" key="2">
    <source>
        <dbReference type="ARBA" id="ARBA00006914"/>
    </source>
</evidence>
<sequence length="1208" mass="133086">EQSSDILYLALGIQPVTVTFSNAKNCFLHLPLKLISQLSLNENQPLELSCGHGPPVFLTWTQNRASSSLGSHKVELCRQLGEKQGLTDGEQGFLRPCHQVSSLDRVFVEPVSADDWEILELHSSALELQLLDQIRVVFQDAVFPVWVDNHTVIFIRIASLSPRVPYGRLEQFTELVVSPKIRAETGTHTHSHLKANPNSESFHRQPNMDFSSPSGPSSETASSTSNSHQWGGIADLKSLFHHMIKGAYDPVKEQPPLPEIPALLTDSLYRVCGAPPHTLSTISHVATNAIHIFPWSHSFNARLSEGHSSITYGLLSKVPSPKETRDRTKQAMEKKKKARVTKETATPEGEEVKEEEAMVVRAVCHCTKLLGCKERSKGEIHSGRVWIPEPLASRLNIPAHSTVRIKPVKSAIKVASTICLQPLNPLVSAGVYICVTVSDVNEVQGHIICSELQKISKLEFALTVLKPEPQTEASDQLFLLAPTVIEKKDIQVSPCKWRIIYLRRLFFSISLRHVWVFFPRGMDELCRTGFEFISHSLLGSPLSRELGTTGRGLQGGALLITGAKGSGKSTLSQAFCRKAREELDAHIEVVDCKKLQGKRVETVRQNLMDIFEQAEWRQPSVVLLDDLDRLTRSPASPEHEHGPEALLQQHIAQSLQDVVDEVMLHSSLVCLIITSQSEHSLHPSLTEVHGSHFIQGFVNIQPPDQAQRVEILRHLILRKSCLSVETLQSLDIGAVAKETEGYTPQDLVLLLERAVHANSMLRGHSEQGVCLSWRDFAQALKGFTPPSLWGVDLHTPSGFGLDRVGGLKEVRQQLMDTILLPAKYPVLFANLPIRHRSGALLYGAPGTGKTLLARAISKDSGMNFISIKGPELLSKYIGASEKGVRDVFQRAQAAKPCILFFDEFDALAPRRGHDSTGVTDRVVNQLLTQLDGVEGLQDVYVLAATSRPDLIDPALLRPGRLDKSLYCPPPDLEARVEILKALTAGVPLAPDVDLEQLAAATEQFTGADLKALLYNAQLEAVHNSIGTSELNSGSESDMSLSSMIFPNNQGSGSDDSAGEGESGMGLDQSMVVVEPSELHAENKHHYGNVWRLYFESSESELENSKPNSQCISGPSSINTDFTGGSVRDHASSVNPAYMPSLQRGYEELGQEQLERLQQEINNIKNNYRKANVTAKQPGLLLRQAHVNAALAVTKPSLSQADWKRYTKL</sequence>
<keyword evidence="5" id="KW-0962">Peroxisome biogenesis</keyword>
<feature type="compositionally biased region" description="Low complexity" evidence="19">
    <location>
        <begin position="1032"/>
        <end position="1042"/>
    </location>
</feature>
<evidence type="ECO:0000256" key="12">
    <source>
        <dbReference type="ARBA" id="ARBA00023140"/>
    </source>
</evidence>
<keyword evidence="12" id="KW-0576">Peroxisome</keyword>
<reference evidence="22" key="2">
    <citation type="submission" date="2023-03" db="EMBL/GenBank/DDBJ databases">
        <authorList>
            <consortium name="Wellcome Sanger Institute Data Sharing"/>
        </authorList>
    </citation>
    <scope>NUCLEOTIDE SEQUENCE [LARGE SCALE GENOMIC DNA]</scope>
</reference>
<dbReference type="InterPro" id="IPR041569">
    <property type="entry name" value="AAA_lid_3"/>
</dbReference>
<dbReference type="SUPFAM" id="SSF50692">
    <property type="entry name" value="ADC-like"/>
    <property type="match status" value="1"/>
</dbReference>
<comment type="similarity">
    <text evidence="2">Belongs to the AAA ATPase family.</text>
</comment>
<reference evidence="21 22" key="1">
    <citation type="submission" date="2018-05" db="EMBL/GenBank/DDBJ databases">
        <authorList>
            <person name="Datahose"/>
        </authorList>
    </citation>
    <scope>NUCLEOTIDE SEQUENCE</scope>
</reference>
<dbReference type="Gene3D" id="2.40.40.20">
    <property type="match status" value="1"/>
</dbReference>
<keyword evidence="4" id="KW-0963">Cytoplasm</keyword>
<evidence type="ECO:0000313" key="22">
    <source>
        <dbReference type="Proteomes" id="UP000265100"/>
    </source>
</evidence>
<name>A0AAX7W283_ASTCA</name>
<dbReference type="PANTHER" id="PTHR23077">
    <property type="entry name" value="AAA-FAMILY ATPASE"/>
    <property type="match status" value="1"/>
</dbReference>
<accession>A0AAX7W283</accession>
<protein>
    <recommendedName>
        <fullName evidence="14">Peroxisomal ATPase PEX1</fullName>
    </recommendedName>
    <alternativeName>
        <fullName evidence="13">Peroxin-1</fullName>
    </alternativeName>
</protein>
<dbReference type="FunFam" id="3.40.50.300:FF:000149">
    <property type="entry name" value="Nuclear valosin-containing protein-like"/>
    <property type="match status" value="1"/>
</dbReference>
<evidence type="ECO:0000256" key="4">
    <source>
        <dbReference type="ARBA" id="ARBA00022490"/>
    </source>
</evidence>
<evidence type="ECO:0000259" key="20">
    <source>
        <dbReference type="SMART" id="SM00382"/>
    </source>
</evidence>
<dbReference type="GO" id="GO:0005829">
    <property type="term" value="C:cytosol"/>
    <property type="evidence" value="ECO:0007669"/>
    <property type="project" value="UniProtKB-SubCell"/>
</dbReference>
<keyword evidence="9" id="KW-0067">ATP-binding</keyword>
<dbReference type="FunFam" id="3.10.330.10:FF:000004">
    <property type="entry name" value="Peroxisome biogenesis factor 1"/>
    <property type="match status" value="1"/>
</dbReference>
<evidence type="ECO:0000256" key="7">
    <source>
        <dbReference type="ARBA" id="ARBA00022741"/>
    </source>
</evidence>
<dbReference type="GO" id="GO:0016887">
    <property type="term" value="F:ATP hydrolysis activity"/>
    <property type="evidence" value="ECO:0007669"/>
    <property type="project" value="InterPro"/>
</dbReference>
<evidence type="ECO:0000256" key="16">
    <source>
        <dbReference type="ARBA" id="ARBA00048778"/>
    </source>
</evidence>
<dbReference type="InterPro" id="IPR029067">
    <property type="entry name" value="CDC48_domain_2-like_sf"/>
</dbReference>
<keyword evidence="8" id="KW-0378">Hydrolase</keyword>
<evidence type="ECO:0000256" key="11">
    <source>
        <dbReference type="ARBA" id="ARBA00023136"/>
    </source>
</evidence>
<dbReference type="FunFam" id="3.40.50.300:FF:000966">
    <property type="entry name" value="Peroxisomal biogenesis factor 1"/>
    <property type="match status" value="1"/>
</dbReference>
<feature type="region of interest" description="Disordered" evidence="19">
    <location>
        <begin position="1028"/>
        <end position="1064"/>
    </location>
</feature>
<dbReference type="Pfam" id="PF09263">
    <property type="entry name" value="PEX-2N"/>
    <property type="match status" value="1"/>
</dbReference>
<evidence type="ECO:0000256" key="3">
    <source>
        <dbReference type="ARBA" id="ARBA00022448"/>
    </source>
</evidence>
<reference evidence="21" key="3">
    <citation type="submission" date="2025-08" db="UniProtKB">
        <authorList>
            <consortium name="Ensembl"/>
        </authorList>
    </citation>
    <scope>IDENTIFICATION</scope>
</reference>
<evidence type="ECO:0000256" key="6">
    <source>
        <dbReference type="ARBA" id="ARBA00022737"/>
    </source>
</evidence>
<comment type="catalytic activity">
    <reaction evidence="16">
        <text>ATP + H2O = ADP + phosphate + H(+)</text>
        <dbReference type="Rhea" id="RHEA:13065"/>
        <dbReference type="ChEBI" id="CHEBI:15377"/>
        <dbReference type="ChEBI" id="CHEBI:15378"/>
        <dbReference type="ChEBI" id="CHEBI:30616"/>
        <dbReference type="ChEBI" id="CHEBI:43474"/>
        <dbReference type="ChEBI" id="CHEBI:456216"/>
    </reaction>
    <physiologicalReaction direction="left-to-right" evidence="16">
        <dbReference type="Rhea" id="RHEA:13066"/>
    </physiologicalReaction>
</comment>
<dbReference type="Pfam" id="PF17862">
    <property type="entry name" value="AAA_lid_3"/>
    <property type="match status" value="1"/>
</dbReference>
<dbReference type="Proteomes" id="UP000265100">
    <property type="component" value="Chromosome 22"/>
</dbReference>
<dbReference type="InterPro" id="IPR003960">
    <property type="entry name" value="ATPase_AAA_CS"/>
</dbReference>
<dbReference type="GeneTree" id="ENSGT00550000075032"/>
<feature type="region of interest" description="Disordered" evidence="19">
    <location>
        <begin position="318"/>
        <end position="352"/>
    </location>
</feature>
<dbReference type="PROSITE" id="PS00674">
    <property type="entry name" value="AAA"/>
    <property type="match status" value="1"/>
</dbReference>
<evidence type="ECO:0000256" key="8">
    <source>
        <dbReference type="ARBA" id="ARBA00022801"/>
    </source>
</evidence>
<evidence type="ECO:0000256" key="5">
    <source>
        <dbReference type="ARBA" id="ARBA00022593"/>
    </source>
</evidence>
<proteinExistence type="inferred from homology"/>
<keyword evidence="7" id="KW-0547">Nucleotide-binding</keyword>
<dbReference type="Gene3D" id="3.10.330.10">
    <property type="match status" value="1"/>
</dbReference>
<dbReference type="InterPro" id="IPR009010">
    <property type="entry name" value="Asp_de-COase-like_dom_sf"/>
</dbReference>
<keyword evidence="10" id="KW-0653">Protein transport</keyword>
<evidence type="ECO:0000256" key="15">
    <source>
        <dbReference type="ARBA" id="ARBA00046271"/>
    </source>
</evidence>
<dbReference type="InterPro" id="IPR015342">
    <property type="entry name" value="PEX1-N_C-lobe"/>
</dbReference>
<evidence type="ECO:0000256" key="19">
    <source>
        <dbReference type="SAM" id="MobiDB-lite"/>
    </source>
</evidence>
<evidence type="ECO:0000313" key="21">
    <source>
        <dbReference type="Ensembl" id="ENSACLP00000083046.1"/>
    </source>
</evidence>
<comment type="subcellular location">
    <subcellularLocation>
        <location evidence="1">Cytoplasm</location>
        <location evidence="1">Cytosol</location>
    </subcellularLocation>
    <subcellularLocation>
        <location evidence="15">Peroxisome membrane</location>
    </subcellularLocation>
</comment>
<feature type="coiled-coil region" evidence="18">
    <location>
        <begin position="1146"/>
        <end position="1173"/>
    </location>
</feature>
<evidence type="ECO:0000256" key="13">
    <source>
        <dbReference type="ARBA" id="ARBA00032509"/>
    </source>
</evidence>
<dbReference type="InterPro" id="IPR015343">
    <property type="entry name" value="PEX1-N-lobe"/>
</dbReference>
<dbReference type="InterPro" id="IPR003959">
    <property type="entry name" value="ATPase_AAA_core"/>
</dbReference>
<gene>
    <name evidence="21" type="primary">PEX1</name>
</gene>
<evidence type="ECO:0000256" key="10">
    <source>
        <dbReference type="ARBA" id="ARBA00022927"/>
    </source>
</evidence>
<dbReference type="Gene3D" id="3.40.50.300">
    <property type="entry name" value="P-loop containing nucleotide triphosphate hydrolases"/>
    <property type="match status" value="2"/>
</dbReference>
<feature type="domain" description="AAA+ ATPase" evidence="20">
    <location>
        <begin position="835"/>
        <end position="971"/>
    </location>
</feature>
<keyword evidence="11" id="KW-0472">Membrane</keyword>
<keyword evidence="3" id="KW-0813">Transport</keyword>
<dbReference type="Gene3D" id="1.10.8.60">
    <property type="match status" value="2"/>
</dbReference>
<evidence type="ECO:0000256" key="1">
    <source>
        <dbReference type="ARBA" id="ARBA00004514"/>
    </source>
</evidence>
<evidence type="ECO:0000256" key="17">
    <source>
        <dbReference type="ARBA" id="ARBA00064205"/>
    </source>
</evidence>
<dbReference type="InterPro" id="IPR027417">
    <property type="entry name" value="P-loop_NTPase"/>
</dbReference>